<feature type="compositionally biased region" description="Basic and acidic residues" evidence="1">
    <location>
        <begin position="56"/>
        <end position="66"/>
    </location>
</feature>
<accession>A0A9D4L4Q3</accession>
<comment type="caution">
    <text evidence="2">The sequence shown here is derived from an EMBL/GenBank/DDBJ whole genome shotgun (WGS) entry which is preliminary data.</text>
</comment>
<dbReference type="EMBL" id="JAIWYP010000003">
    <property type="protein sequence ID" value="KAH3851556.1"/>
    <property type="molecule type" value="Genomic_DNA"/>
</dbReference>
<organism evidence="2 3">
    <name type="scientific">Dreissena polymorpha</name>
    <name type="common">Zebra mussel</name>
    <name type="synonym">Mytilus polymorpha</name>
    <dbReference type="NCBI Taxonomy" id="45954"/>
    <lineage>
        <taxon>Eukaryota</taxon>
        <taxon>Metazoa</taxon>
        <taxon>Spiralia</taxon>
        <taxon>Lophotrochozoa</taxon>
        <taxon>Mollusca</taxon>
        <taxon>Bivalvia</taxon>
        <taxon>Autobranchia</taxon>
        <taxon>Heteroconchia</taxon>
        <taxon>Euheterodonta</taxon>
        <taxon>Imparidentia</taxon>
        <taxon>Neoheterodontei</taxon>
        <taxon>Myida</taxon>
        <taxon>Dreissenoidea</taxon>
        <taxon>Dreissenidae</taxon>
        <taxon>Dreissena</taxon>
    </lineage>
</organism>
<protein>
    <submittedName>
        <fullName evidence="2">Uncharacterized protein</fullName>
    </submittedName>
</protein>
<evidence type="ECO:0000313" key="2">
    <source>
        <dbReference type="EMBL" id="KAH3851556.1"/>
    </source>
</evidence>
<keyword evidence="3" id="KW-1185">Reference proteome</keyword>
<sequence>MCSDAWLQRYILAIPDWARSSIGRPPRRDREEKIVVVERGGACGHVSDKISSNSRTSKDREEMTVVHSPKRVEIVTHKMG</sequence>
<dbReference type="Proteomes" id="UP000828390">
    <property type="component" value="Unassembled WGS sequence"/>
</dbReference>
<evidence type="ECO:0000313" key="3">
    <source>
        <dbReference type="Proteomes" id="UP000828390"/>
    </source>
</evidence>
<reference evidence="2" key="1">
    <citation type="journal article" date="2019" name="bioRxiv">
        <title>The Genome of the Zebra Mussel, Dreissena polymorpha: A Resource for Invasive Species Research.</title>
        <authorList>
            <person name="McCartney M.A."/>
            <person name="Auch B."/>
            <person name="Kono T."/>
            <person name="Mallez S."/>
            <person name="Zhang Y."/>
            <person name="Obille A."/>
            <person name="Becker A."/>
            <person name="Abrahante J.E."/>
            <person name="Garbe J."/>
            <person name="Badalamenti J.P."/>
            <person name="Herman A."/>
            <person name="Mangelson H."/>
            <person name="Liachko I."/>
            <person name="Sullivan S."/>
            <person name="Sone E.D."/>
            <person name="Koren S."/>
            <person name="Silverstein K.A.T."/>
            <person name="Beckman K.B."/>
            <person name="Gohl D.M."/>
        </authorList>
    </citation>
    <scope>NUCLEOTIDE SEQUENCE</scope>
    <source>
        <strain evidence="2">Duluth1</strain>
        <tissue evidence="2">Whole animal</tissue>
    </source>
</reference>
<proteinExistence type="predicted"/>
<name>A0A9D4L4Q3_DREPO</name>
<evidence type="ECO:0000256" key="1">
    <source>
        <dbReference type="SAM" id="MobiDB-lite"/>
    </source>
</evidence>
<reference evidence="2" key="2">
    <citation type="submission" date="2020-11" db="EMBL/GenBank/DDBJ databases">
        <authorList>
            <person name="McCartney M.A."/>
            <person name="Auch B."/>
            <person name="Kono T."/>
            <person name="Mallez S."/>
            <person name="Becker A."/>
            <person name="Gohl D.M."/>
            <person name="Silverstein K.A.T."/>
            <person name="Koren S."/>
            <person name="Bechman K.B."/>
            <person name="Herman A."/>
            <person name="Abrahante J.E."/>
            <person name="Garbe J."/>
        </authorList>
    </citation>
    <scope>NUCLEOTIDE SEQUENCE</scope>
    <source>
        <strain evidence="2">Duluth1</strain>
        <tissue evidence="2">Whole animal</tissue>
    </source>
</reference>
<dbReference type="AlphaFoldDB" id="A0A9D4L4Q3"/>
<feature type="region of interest" description="Disordered" evidence="1">
    <location>
        <begin position="45"/>
        <end position="66"/>
    </location>
</feature>
<gene>
    <name evidence="2" type="ORF">DPMN_094038</name>
</gene>